<dbReference type="PANTHER" id="PTHR10545">
    <property type="entry name" value="DIAMINE N-ACETYLTRANSFERASE"/>
    <property type="match status" value="1"/>
</dbReference>
<dbReference type="Pfam" id="PF00583">
    <property type="entry name" value="Acetyltransf_1"/>
    <property type="match status" value="1"/>
</dbReference>
<dbReference type="Gene3D" id="3.40.630.30">
    <property type="match status" value="1"/>
</dbReference>
<name>A0A1H8QGJ3_9RHOB</name>
<feature type="domain" description="N-acetyltransferase" evidence="3">
    <location>
        <begin position="9"/>
        <end position="153"/>
    </location>
</feature>
<dbReference type="PROSITE" id="PS51186">
    <property type="entry name" value="GNAT"/>
    <property type="match status" value="1"/>
</dbReference>
<keyword evidence="4" id="KW-0687">Ribonucleoprotein</keyword>
<dbReference type="CDD" id="cd04301">
    <property type="entry name" value="NAT_SF"/>
    <property type="match status" value="1"/>
</dbReference>
<dbReference type="Proteomes" id="UP000198893">
    <property type="component" value="Unassembled WGS sequence"/>
</dbReference>
<sequence length="153" mass="17651">MTETPRKDVTIRPLRPEDETGWRRLWTGYLDYYETAVPEEVYRTTFARLLSGDPHEFNGLVAERDGELVGLTHYLFHRHAWKIENVCYLQDLYADPAVRGTGTGRALIEAVYAAADAAGAPAVYWLTQDFNHVARRLYDRIGKQTPFIRYNRG</sequence>
<reference evidence="4 5" key="1">
    <citation type="submission" date="2016-10" db="EMBL/GenBank/DDBJ databases">
        <authorList>
            <person name="de Groot N.N."/>
        </authorList>
    </citation>
    <scope>NUCLEOTIDE SEQUENCE [LARGE SCALE GENOMIC DNA]</scope>
    <source>
        <strain evidence="4 5">DSM 27842</strain>
    </source>
</reference>
<dbReference type="OrthoDB" id="9805924at2"/>
<keyword evidence="4" id="KW-0689">Ribosomal protein</keyword>
<dbReference type="AlphaFoldDB" id="A0A1H8QGJ3"/>
<protein>
    <submittedName>
        <fullName evidence="4">Ribosomal protein S18 acetylase RimI</fullName>
    </submittedName>
</protein>
<evidence type="ECO:0000256" key="2">
    <source>
        <dbReference type="ARBA" id="ARBA00023315"/>
    </source>
</evidence>
<organism evidence="4 5">
    <name type="scientific">Salinihabitans flavidus</name>
    <dbReference type="NCBI Taxonomy" id="569882"/>
    <lineage>
        <taxon>Bacteria</taxon>
        <taxon>Pseudomonadati</taxon>
        <taxon>Pseudomonadota</taxon>
        <taxon>Alphaproteobacteria</taxon>
        <taxon>Rhodobacterales</taxon>
        <taxon>Roseobacteraceae</taxon>
        <taxon>Salinihabitans</taxon>
    </lineage>
</organism>
<proteinExistence type="predicted"/>
<evidence type="ECO:0000313" key="4">
    <source>
        <dbReference type="EMBL" id="SEO53156.1"/>
    </source>
</evidence>
<evidence type="ECO:0000259" key="3">
    <source>
        <dbReference type="PROSITE" id="PS51186"/>
    </source>
</evidence>
<dbReference type="SUPFAM" id="SSF55729">
    <property type="entry name" value="Acyl-CoA N-acyltransferases (Nat)"/>
    <property type="match status" value="1"/>
</dbReference>
<dbReference type="GO" id="GO:0005840">
    <property type="term" value="C:ribosome"/>
    <property type="evidence" value="ECO:0007669"/>
    <property type="project" value="UniProtKB-KW"/>
</dbReference>
<dbReference type="InterPro" id="IPR016181">
    <property type="entry name" value="Acyl_CoA_acyltransferase"/>
</dbReference>
<dbReference type="InterPro" id="IPR051016">
    <property type="entry name" value="Diverse_Substrate_AcTransf"/>
</dbReference>
<evidence type="ECO:0000313" key="5">
    <source>
        <dbReference type="Proteomes" id="UP000198893"/>
    </source>
</evidence>
<gene>
    <name evidence="4" type="ORF">SAMN04490248_106152</name>
</gene>
<accession>A0A1H8QGJ3</accession>
<keyword evidence="5" id="KW-1185">Reference proteome</keyword>
<evidence type="ECO:0000256" key="1">
    <source>
        <dbReference type="ARBA" id="ARBA00022679"/>
    </source>
</evidence>
<dbReference type="EMBL" id="FODS01000006">
    <property type="protein sequence ID" value="SEO53156.1"/>
    <property type="molecule type" value="Genomic_DNA"/>
</dbReference>
<dbReference type="GO" id="GO:0008080">
    <property type="term" value="F:N-acetyltransferase activity"/>
    <property type="evidence" value="ECO:0007669"/>
    <property type="project" value="TreeGrafter"/>
</dbReference>
<keyword evidence="1" id="KW-0808">Transferase</keyword>
<dbReference type="PANTHER" id="PTHR10545:SF42">
    <property type="entry name" value="ACETYLTRANSFERASE"/>
    <property type="match status" value="1"/>
</dbReference>
<dbReference type="RefSeq" id="WP_093117034.1">
    <property type="nucleotide sequence ID" value="NZ_FODS01000006.1"/>
</dbReference>
<dbReference type="InterPro" id="IPR000182">
    <property type="entry name" value="GNAT_dom"/>
</dbReference>
<dbReference type="STRING" id="569882.SAMN04490248_106152"/>
<keyword evidence="2" id="KW-0012">Acyltransferase</keyword>